<evidence type="ECO:0000256" key="8">
    <source>
        <dbReference type="ARBA" id="ARBA00032772"/>
    </source>
</evidence>
<evidence type="ECO:0000313" key="15">
    <source>
        <dbReference type="Proteomes" id="UP001213623"/>
    </source>
</evidence>
<name>A0AAF0J1C8_9BASI</name>
<comment type="function">
    <text evidence="1">Responsible for methylating the 5'-cap structure of mRNAs.</text>
</comment>
<gene>
    <name evidence="14" type="primary">ABD1</name>
    <name evidence="14" type="ORF">MNAN1_000743</name>
</gene>
<dbReference type="GO" id="GO:0004482">
    <property type="term" value="F:mRNA 5'-cap (guanine-N7-)-methyltransferase activity"/>
    <property type="evidence" value="ECO:0007669"/>
    <property type="project" value="UniProtKB-EC"/>
</dbReference>
<feature type="domain" description="MRNA cap 0 methyltransferase" evidence="13">
    <location>
        <begin position="100"/>
        <end position="351"/>
    </location>
</feature>
<protein>
    <recommendedName>
        <fullName evidence="11">mRNA cap guanine-N(7) methyltransferase</fullName>
        <ecNumber evidence="2">2.1.1.56</ecNumber>
    </recommendedName>
    <alternativeName>
        <fullName evidence="8">mRNA (guanine-N(7))-methyltransferase</fullName>
    </alternativeName>
    <alternativeName>
        <fullName evidence="9">mRNA cap methyltransferase</fullName>
    </alternativeName>
</protein>
<evidence type="ECO:0000313" key="14">
    <source>
        <dbReference type="EMBL" id="WFD25777.1"/>
    </source>
</evidence>
<dbReference type="InterPro" id="IPR039753">
    <property type="entry name" value="RG7MT1"/>
</dbReference>
<dbReference type="InterPro" id="IPR029063">
    <property type="entry name" value="SAM-dependent_MTases_sf"/>
</dbReference>
<dbReference type="PANTHER" id="PTHR12189:SF2">
    <property type="entry name" value="MRNA CAP GUANINE-N7 METHYLTRANSFERASE"/>
    <property type="match status" value="1"/>
</dbReference>
<evidence type="ECO:0000256" key="6">
    <source>
        <dbReference type="ARBA" id="ARBA00022884"/>
    </source>
</evidence>
<reference evidence="14" key="1">
    <citation type="submission" date="2023-03" db="EMBL/GenBank/DDBJ databases">
        <title>Mating type loci evolution in Malassezia.</title>
        <authorList>
            <person name="Coelho M.A."/>
        </authorList>
    </citation>
    <scope>NUCLEOTIDE SEQUENCE</scope>
    <source>
        <strain evidence="14">CBS 9557</strain>
    </source>
</reference>
<dbReference type="AlphaFoldDB" id="A0AAF0J1C8"/>
<sequence length="351" mass="40523">MRHDPPKDGTAGAPQEPTPYAPTYRVTPPASVLIPMTDEQFEALKLRSQNPLRTLPTPSEAQSHGVVHPAKESVEELEKITVAQHYNKRREVGRDARELSPIFPLKRFNNWIKSALIAMYAQVGWQEGKGARILELGCGKGGDLRKWDRQRPSILVMIDIAEVSIEQARQRYEEGRYRWAAEFFAFDCFRRPLDEVVPRPLLESLFDTVSMQFCLHYGWESQETAHTMLANAARWLRHGGTLIGTTLEDEVLFARMQEHGESFGNECYRIEFDQRFEMGEKPFGNRYRFWLLDAVDNVPEFVVDWASFERIALEYGLHLVYKARFDQILSDGYANKPLRQLLEHMHVPLAS</sequence>
<dbReference type="CDD" id="cd02440">
    <property type="entry name" value="AdoMet_MTases"/>
    <property type="match status" value="1"/>
</dbReference>
<evidence type="ECO:0000256" key="4">
    <source>
        <dbReference type="ARBA" id="ARBA00022679"/>
    </source>
</evidence>
<evidence type="ECO:0000256" key="2">
    <source>
        <dbReference type="ARBA" id="ARBA00011926"/>
    </source>
</evidence>
<keyword evidence="3 14" id="KW-0489">Methyltransferase</keyword>
<evidence type="ECO:0000256" key="5">
    <source>
        <dbReference type="ARBA" id="ARBA00022691"/>
    </source>
</evidence>
<keyword evidence="7" id="KW-0507">mRNA processing</keyword>
<comment type="catalytic activity">
    <reaction evidence="10">
        <text>a 5'-end (5'-triphosphoguanosine)-ribonucleoside in mRNA + S-adenosyl-L-methionine = a 5'-end (N(7)-methyl 5'-triphosphoguanosine)-ribonucleoside in mRNA + S-adenosyl-L-homocysteine</text>
        <dbReference type="Rhea" id="RHEA:67008"/>
        <dbReference type="Rhea" id="RHEA-COMP:17166"/>
        <dbReference type="Rhea" id="RHEA-COMP:17167"/>
        <dbReference type="ChEBI" id="CHEBI:57856"/>
        <dbReference type="ChEBI" id="CHEBI:59789"/>
        <dbReference type="ChEBI" id="CHEBI:156461"/>
        <dbReference type="ChEBI" id="CHEBI:167617"/>
        <dbReference type="EC" id="2.1.1.56"/>
    </reaction>
</comment>
<dbReference type="Pfam" id="PF03291">
    <property type="entry name" value="mRNA_G-N7_MeTrfase"/>
    <property type="match status" value="1"/>
</dbReference>
<evidence type="ECO:0000256" key="1">
    <source>
        <dbReference type="ARBA" id="ARBA00003378"/>
    </source>
</evidence>
<dbReference type="Proteomes" id="UP001213623">
    <property type="component" value="Chromosome 1"/>
</dbReference>
<dbReference type="PROSITE" id="PS51562">
    <property type="entry name" value="RNA_CAP0_MT"/>
    <property type="match status" value="1"/>
</dbReference>
<dbReference type="EC" id="2.1.1.56" evidence="2"/>
<dbReference type="SUPFAM" id="SSF53335">
    <property type="entry name" value="S-adenosyl-L-methionine-dependent methyltransferases"/>
    <property type="match status" value="1"/>
</dbReference>
<evidence type="ECO:0000256" key="7">
    <source>
        <dbReference type="ARBA" id="ARBA00023042"/>
    </source>
</evidence>
<dbReference type="EMBL" id="CP119892">
    <property type="protein sequence ID" value="WFD25777.1"/>
    <property type="molecule type" value="Genomic_DNA"/>
</dbReference>
<feature type="compositionally biased region" description="Polar residues" evidence="12">
    <location>
        <begin position="52"/>
        <end position="62"/>
    </location>
</feature>
<evidence type="ECO:0000256" key="9">
    <source>
        <dbReference type="ARBA" id="ARBA00033387"/>
    </source>
</evidence>
<dbReference type="GO" id="GO:0005634">
    <property type="term" value="C:nucleus"/>
    <property type="evidence" value="ECO:0007669"/>
    <property type="project" value="TreeGrafter"/>
</dbReference>
<keyword evidence="7" id="KW-0506">mRNA capping</keyword>
<keyword evidence="6" id="KW-0694">RNA-binding</keyword>
<evidence type="ECO:0000259" key="13">
    <source>
        <dbReference type="PROSITE" id="PS51562"/>
    </source>
</evidence>
<dbReference type="PANTHER" id="PTHR12189">
    <property type="entry name" value="MRNA GUANINE-7- METHYLTRANSFERASE"/>
    <property type="match status" value="1"/>
</dbReference>
<accession>A0AAF0J1C8</accession>
<proteinExistence type="predicted"/>
<feature type="region of interest" description="Disordered" evidence="12">
    <location>
        <begin position="1"/>
        <end position="26"/>
    </location>
</feature>
<organism evidence="14 15">
    <name type="scientific">Malassezia nana</name>
    <dbReference type="NCBI Taxonomy" id="180528"/>
    <lineage>
        <taxon>Eukaryota</taxon>
        <taxon>Fungi</taxon>
        <taxon>Dikarya</taxon>
        <taxon>Basidiomycota</taxon>
        <taxon>Ustilaginomycotina</taxon>
        <taxon>Malasseziomycetes</taxon>
        <taxon>Malasseziales</taxon>
        <taxon>Malasseziaceae</taxon>
        <taxon>Malassezia</taxon>
    </lineage>
</organism>
<evidence type="ECO:0000256" key="3">
    <source>
        <dbReference type="ARBA" id="ARBA00022603"/>
    </source>
</evidence>
<dbReference type="Gene3D" id="3.40.50.150">
    <property type="entry name" value="Vaccinia Virus protein VP39"/>
    <property type="match status" value="1"/>
</dbReference>
<dbReference type="GO" id="GO:0003723">
    <property type="term" value="F:RNA binding"/>
    <property type="evidence" value="ECO:0007669"/>
    <property type="project" value="UniProtKB-KW"/>
</dbReference>
<evidence type="ECO:0000256" key="11">
    <source>
        <dbReference type="ARBA" id="ARBA00049739"/>
    </source>
</evidence>
<dbReference type="InterPro" id="IPR004971">
    <property type="entry name" value="mRNA_G-N7_MeTrfase_dom"/>
</dbReference>
<keyword evidence="4 14" id="KW-0808">Transferase</keyword>
<evidence type="ECO:0000256" key="12">
    <source>
        <dbReference type="SAM" id="MobiDB-lite"/>
    </source>
</evidence>
<keyword evidence="15" id="KW-1185">Reference proteome</keyword>
<feature type="region of interest" description="Disordered" evidence="12">
    <location>
        <begin position="52"/>
        <end position="71"/>
    </location>
</feature>
<evidence type="ECO:0000256" key="10">
    <source>
        <dbReference type="ARBA" id="ARBA00044712"/>
    </source>
</evidence>
<keyword evidence="5" id="KW-0949">S-adenosyl-L-methionine</keyword>